<comment type="caution">
    <text evidence="3">The sequence shown here is derived from an EMBL/GenBank/DDBJ whole genome shotgun (WGS) entry which is preliminary data.</text>
</comment>
<accession>A0A9D4JQK3</accession>
<protein>
    <submittedName>
        <fullName evidence="3">Uncharacterized protein</fullName>
    </submittedName>
</protein>
<name>A0A9D4JQK3_DREPO</name>
<dbReference type="Proteomes" id="UP000828390">
    <property type="component" value="Unassembled WGS sequence"/>
</dbReference>
<evidence type="ECO:0000313" key="4">
    <source>
        <dbReference type="Proteomes" id="UP000828390"/>
    </source>
</evidence>
<feature type="coiled-coil region" evidence="1">
    <location>
        <begin position="89"/>
        <end position="120"/>
    </location>
</feature>
<keyword evidence="1" id="KW-0175">Coiled coil</keyword>
<feature type="region of interest" description="Disordered" evidence="2">
    <location>
        <begin position="1"/>
        <end position="42"/>
    </location>
</feature>
<proteinExistence type="predicted"/>
<reference evidence="3" key="1">
    <citation type="journal article" date="2019" name="bioRxiv">
        <title>The Genome of the Zebra Mussel, Dreissena polymorpha: A Resource for Invasive Species Research.</title>
        <authorList>
            <person name="McCartney M.A."/>
            <person name="Auch B."/>
            <person name="Kono T."/>
            <person name="Mallez S."/>
            <person name="Zhang Y."/>
            <person name="Obille A."/>
            <person name="Becker A."/>
            <person name="Abrahante J.E."/>
            <person name="Garbe J."/>
            <person name="Badalamenti J.P."/>
            <person name="Herman A."/>
            <person name="Mangelson H."/>
            <person name="Liachko I."/>
            <person name="Sullivan S."/>
            <person name="Sone E.D."/>
            <person name="Koren S."/>
            <person name="Silverstein K.A.T."/>
            <person name="Beckman K.B."/>
            <person name="Gohl D.M."/>
        </authorList>
    </citation>
    <scope>NUCLEOTIDE SEQUENCE</scope>
    <source>
        <strain evidence="3">Duluth1</strain>
        <tissue evidence="3">Whole animal</tissue>
    </source>
</reference>
<dbReference type="EMBL" id="JAIWYP010000005">
    <property type="protein sequence ID" value="KAH3819154.1"/>
    <property type="molecule type" value="Genomic_DNA"/>
</dbReference>
<gene>
    <name evidence="3" type="ORF">DPMN_120887</name>
</gene>
<evidence type="ECO:0000256" key="2">
    <source>
        <dbReference type="SAM" id="MobiDB-lite"/>
    </source>
</evidence>
<evidence type="ECO:0000313" key="3">
    <source>
        <dbReference type="EMBL" id="KAH3819154.1"/>
    </source>
</evidence>
<dbReference type="AlphaFoldDB" id="A0A9D4JQK3"/>
<evidence type="ECO:0000256" key="1">
    <source>
        <dbReference type="SAM" id="Coils"/>
    </source>
</evidence>
<organism evidence="3 4">
    <name type="scientific">Dreissena polymorpha</name>
    <name type="common">Zebra mussel</name>
    <name type="synonym">Mytilus polymorpha</name>
    <dbReference type="NCBI Taxonomy" id="45954"/>
    <lineage>
        <taxon>Eukaryota</taxon>
        <taxon>Metazoa</taxon>
        <taxon>Spiralia</taxon>
        <taxon>Lophotrochozoa</taxon>
        <taxon>Mollusca</taxon>
        <taxon>Bivalvia</taxon>
        <taxon>Autobranchia</taxon>
        <taxon>Heteroconchia</taxon>
        <taxon>Euheterodonta</taxon>
        <taxon>Imparidentia</taxon>
        <taxon>Neoheterodontei</taxon>
        <taxon>Myida</taxon>
        <taxon>Dreissenoidea</taxon>
        <taxon>Dreissenidae</taxon>
        <taxon>Dreissena</taxon>
    </lineage>
</organism>
<reference evidence="3" key="2">
    <citation type="submission" date="2020-11" db="EMBL/GenBank/DDBJ databases">
        <authorList>
            <person name="McCartney M.A."/>
            <person name="Auch B."/>
            <person name="Kono T."/>
            <person name="Mallez S."/>
            <person name="Becker A."/>
            <person name="Gohl D.M."/>
            <person name="Silverstein K.A.T."/>
            <person name="Koren S."/>
            <person name="Bechman K.B."/>
            <person name="Herman A."/>
            <person name="Abrahante J.E."/>
            <person name="Garbe J."/>
        </authorList>
    </citation>
    <scope>NUCLEOTIDE SEQUENCE</scope>
    <source>
        <strain evidence="3">Duluth1</strain>
        <tissue evidence="3">Whole animal</tissue>
    </source>
</reference>
<sequence>MEAAQSKDYVDNIMSASQPIPKHSDCSVSTSTSRKRHSSDTPLDTVFSKKVKETQDETDSVMASARRTLYGQTPSKPCVEGQVIGNSGIAVILQKLDRLSEEVKEVNRSLTDRIDTLENE</sequence>
<keyword evidence="4" id="KW-1185">Reference proteome</keyword>